<evidence type="ECO:0008006" key="3">
    <source>
        <dbReference type="Google" id="ProtNLM"/>
    </source>
</evidence>
<comment type="caution">
    <text evidence="1">The sequence shown here is derived from an EMBL/GenBank/DDBJ whole genome shotgun (WGS) entry which is preliminary data.</text>
</comment>
<reference evidence="1 2" key="1">
    <citation type="submission" date="2016-01" db="EMBL/GenBank/DDBJ databases">
        <title>The new phylogeny of the genus Mycobacterium.</title>
        <authorList>
            <person name="Tarcisio F."/>
            <person name="Conor M."/>
            <person name="Antonella G."/>
            <person name="Elisabetta G."/>
            <person name="Giulia F.S."/>
            <person name="Sara T."/>
            <person name="Anna F."/>
            <person name="Clotilde B."/>
            <person name="Roberto B."/>
            <person name="Veronica D.S."/>
            <person name="Fabio R."/>
            <person name="Monica P."/>
            <person name="Olivier J."/>
            <person name="Enrico T."/>
            <person name="Nicola S."/>
        </authorList>
    </citation>
    <scope>NUCLEOTIDE SEQUENCE [LARGE SCALE GENOMIC DNA]</scope>
    <source>
        <strain evidence="1 2">ATCC 700010</strain>
    </source>
</reference>
<proteinExistence type="predicted"/>
<dbReference type="Proteomes" id="UP000193964">
    <property type="component" value="Unassembled WGS sequence"/>
</dbReference>
<dbReference type="Gene3D" id="1.10.357.10">
    <property type="entry name" value="Tetracycline Repressor, domain 2"/>
    <property type="match status" value="1"/>
</dbReference>
<name>A0A1X2F254_9MYCO</name>
<organism evidence="1 2">
    <name type="scientific">Mycolicibacterium wolinskyi</name>
    <dbReference type="NCBI Taxonomy" id="59750"/>
    <lineage>
        <taxon>Bacteria</taxon>
        <taxon>Bacillati</taxon>
        <taxon>Actinomycetota</taxon>
        <taxon>Actinomycetes</taxon>
        <taxon>Mycobacteriales</taxon>
        <taxon>Mycobacteriaceae</taxon>
        <taxon>Mycolicibacterium</taxon>
    </lineage>
</organism>
<dbReference type="EMBL" id="LQQA01000029">
    <property type="protein sequence ID" value="ORX12465.1"/>
    <property type="molecule type" value="Genomic_DNA"/>
</dbReference>
<sequence>MTAAASVNVAAVTTAFGGRSALIDALFARLMKPINDERARRYAALGGQPCVSDITRAFFEPLAVVNPEDGSATSALLRLLVTDPDTAPIDRLLRDPGIAQFDELLAQALSKLPAKDRVERIRHAVGTALSVTAWSKEENGLRPGRALNSLLAFINAGIAAPS</sequence>
<evidence type="ECO:0000313" key="2">
    <source>
        <dbReference type="Proteomes" id="UP000193964"/>
    </source>
</evidence>
<accession>A0A1X2F254</accession>
<protein>
    <recommendedName>
        <fullName evidence="3">PsrA tetracyclin repressor-like C-terminal domain-containing protein</fullName>
    </recommendedName>
</protein>
<dbReference type="SUPFAM" id="SSF48498">
    <property type="entry name" value="Tetracyclin repressor-like, C-terminal domain"/>
    <property type="match status" value="1"/>
</dbReference>
<gene>
    <name evidence="1" type="ORF">AWC31_31295</name>
</gene>
<evidence type="ECO:0000313" key="1">
    <source>
        <dbReference type="EMBL" id="ORX12465.1"/>
    </source>
</evidence>
<dbReference type="InterPro" id="IPR036271">
    <property type="entry name" value="Tet_transcr_reg_TetR-rel_C_sf"/>
</dbReference>
<dbReference type="AlphaFoldDB" id="A0A1X2F254"/>